<dbReference type="Proteomes" id="UP000002051">
    <property type="component" value="Chromosome 4"/>
</dbReference>
<evidence type="ECO:0000313" key="2">
    <source>
        <dbReference type="EnsemblPlants" id="KEH29287"/>
    </source>
</evidence>
<gene>
    <name evidence="1" type="ordered locus">MTR_4g033155</name>
</gene>
<reference evidence="1 3" key="2">
    <citation type="journal article" date="2014" name="BMC Genomics">
        <title>An improved genome release (version Mt4.0) for the model legume Medicago truncatula.</title>
        <authorList>
            <person name="Tang H."/>
            <person name="Krishnakumar V."/>
            <person name="Bidwell S."/>
            <person name="Rosen B."/>
            <person name="Chan A."/>
            <person name="Zhou S."/>
            <person name="Gentzbittel L."/>
            <person name="Childs K.L."/>
            <person name="Yandell M."/>
            <person name="Gundlach H."/>
            <person name="Mayer K.F."/>
            <person name="Schwartz D.C."/>
            <person name="Town C.D."/>
        </authorList>
    </citation>
    <scope>GENOME REANNOTATION</scope>
    <source>
        <strain evidence="1">A17</strain>
        <strain evidence="2 3">cv. Jemalong A17</strain>
    </source>
</reference>
<reference evidence="2" key="3">
    <citation type="submission" date="2015-04" db="UniProtKB">
        <authorList>
            <consortium name="EnsemblPlants"/>
        </authorList>
    </citation>
    <scope>IDENTIFICATION</scope>
    <source>
        <strain evidence="2">cv. Jemalong A17</strain>
    </source>
</reference>
<dbReference type="HOGENOM" id="CLU_2486781_0_0_1"/>
<keyword evidence="3" id="KW-1185">Reference proteome</keyword>
<dbReference type="EnsemblPlants" id="KEH29287">
    <property type="protein sequence ID" value="KEH29287"/>
    <property type="gene ID" value="MTR_4g033155"/>
</dbReference>
<name>A0A072UHZ0_MEDTR</name>
<protein>
    <submittedName>
        <fullName evidence="1">Transmembrane protein, putative</fullName>
    </submittedName>
</protein>
<sequence>MAPDASHASSWVSKELSVRWSCPYEKATIRRRGLSTRWRFKVQHCHFFVGLLDGWLFALCTYSVSVYGHDSYLGNIKNTGDTLSKFL</sequence>
<evidence type="ECO:0000313" key="3">
    <source>
        <dbReference type="Proteomes" id="UP000002051"/>
    </source>
</evidence>
<keyword evidence="1" id="KW-0472">Membrane</keyword>
<proteinExistence type="predicted"/>
<reference evidence="1 3" key="1">
    <citation type="journal article" date="2011" name="Nature">
        <title>The Medicago genome provides insight into the evolution of rhizobial symbioses.</title>
        <authorList>
            <person name="Young N.D."/>
            <person name="Debelle F."/>
            <person name="Oldroyd G.E."/>
            <person name="Geurts R."/>
            <person name="Cannon S.B."/>
            <person name="Udvardi M.K."/>
            <person name="Benedito V.A."/>
            <person name="Mayer K.F."/>
            <person name="Gouzy J."/>
            <person name="Schoof H."/>
            <person name="Van de Peer Y."/>
            <person name="Proost S."/>
            <person name="Cook D.R."/>
            <person name="Meyers B.C."/>
            <person name="Spannagl M."/>
            <person name="Cheung F."/>
            <person name="De Mita S."/>
            <person name="Krishnakumar V."/>
            <person name="Gundlach H."/>
            <person name="Zhou S."/>
            <person name="Mudge J."/>
            <person name="Bharti A.K."/>
            <person name="Murray J.D."/>
            <person name="Naoumkina M.A."/>
            <person name="Rosen B."/>
            <person name="Silverstein K.A."/>
            <person name="Tang H."/>
            <person name="Rombauts S."/>
            <person name="Zhao P.X."/>
            <person name="Zhou P."/>
            <person name="Barbe V."/>
            <person name="Bardou P."/>
            <person name="Bechner M."/>
            <person name="Bellec A."/>
            <person name="Berger A."/>
            <person name="Berges H."/>
            <person name="Bidwell S."/>
            <person name="Bisseling T."/>
            <person name="Choisne N."/>
            <person name="Couloux A."/>
            <person name="Denny R."/>
            <person name="Deshpande S."/>
            <person name="Dai X."/>
            <person name="Doyle J.J."/>
            <person name="Dudez A.M."/>
            <person name="Farmer A.D."/>
            <person name="Fouteau S."/>
            <person name="Franken C."/>
            <person name="Gibelin C."/>
            <person name="Gish J."/>
            <person name="Goldstein S."/>
            <person name="Gonzalez A.J."/>
            <person name="Green P.J."/>
            <person name="Hallab A."/>
            <person name="Hartog M."/>
            <person name="Hua A."/>
            <person name="Humphray S.J."/>
            <person name="Jeong D.H."/>
            <person name="Jing Y."/>
            <person name="Jocker A."/>
            <person name="Kenton S.M."/>
            <person name="Kim D.J."/>
            <person name="Klee K."/>
            <person name="Lai H."/>
            <person name="Lang C."/>
            <person name="Lin S."/>
            <person name="Macmil S.L."/>
            <person name="Magdelenat G."/>
            <person name="Matthews L."/>
            <person name="McCorrison J."/>
            <person name="Monaghan E.L."/>
            <person name="Mun J.H."/>
            <person name="Najar F.Z."/>
            <person name="Nicholson C."/>
            <person name="Noirot C."/>
            <person name="O'Bleness M."/>
            <person name="Paule C.R."/>
            <person name="Poulain J."/>
            <person name="Prion F."/>
            <person name="Qin B."/>
            <person name="Qu C."/>
            <person name="Retzel E.F."/>
            <person name="Riddle C."/>
            <person name="Sallet E."/>
            <person name="Samain S."/>
            <person name="Samson N."/>
            <person name="Sanders I."/>
            <person name="Saurat O."/>
            <person name="Scarpelli C."/>
            <person name="Schiex T."/>
            <person name="Segurens B."/>
            <person name="Severin A.J."/>
            <person name="Sherrier D.J."/>
            <person name="Shi R."/>
            <person name="Sims S."/>
            <person name="Singer S.R."/>
            <person name="Sinharoy S."/>
            <person name="Sterck L."/>
            <person name="Viollet A."/>
            <person name="Wang B.B."/>
            <person name="Wang K."/>
            <person name="Wang M."/>
            <person name="Wang X."/>
            <person name="Warfsmann J."/>
            <person name="Weissenbach J."/>
            <person name="White D.D."/>
            <person name="White J.D."/>
            <person name="Wiley G.B."/>
            <person name="Wincker P."/>
            <person name="Xing Y."/>
            <person name="Yang L."/>
            <person name="Yao Z."/>
            <person name="Ying F."/>
            <person name="Zhai J."/>
            <person name="Zhou L."/>
            <person name="Zuber A."/>
            <person name="Denarie J."/>
            <person name="Dixon R.A."/>
            <person name="May G.D."/>
            <person name="Schwartz D.C."/>
            <person name="Rogers J."/>
            <person name="Quetier F."/>
            <person name="Town C.D."/>
            <person name="Roe B.A."/>
        </authorList>
    </citation>
    <scope>NUCLEOTIDE SEQUENCE [LARGE SCALE GENOMIC DNA]</scope>
    <source>
        <strain evidence="1">A17</strain>
        <strain evidence="2 3">cv. Jemalong A17</strain>
    </source>
</reference>
<accession>A0A072UHZ0</accession>
<organism evidence="1 3">
    <name type="scientific">Medicago truncatula</name>
    <name type="common">Barrel medic</name>
    <name type="synonym">Medicago tribuloides</name>
    <dbReference type="NCBI Taxonomy" id="3880"/>
    <lineage>
        <taxon>Eukaryota</taxon>
        <taxon>Viridiplantae</taxon>
        <taxon>Streptophyta</taxon>
        <taxon>Embryophyta</taxon>
        <taxon>Tracheophyta</taxon>
        <taxon>Spermatophyta</taxon>
        <taxon>Magnoliopsida</taxon>
        <taxon>eudicotyledons</taxon>
        <taxon>Gunneridae</taxon>
        <taxon>Pentapetalae</taxon>
        <taxon>rosids</taxon>
        <taxon>fabids</taxon>
        <taxon>Fabales</taxon>
        <taxon>Fabaceae</taxon>
        <taxon>Papilionoideae</taxon>
        <taxon>50 kb inversion clade</taxon>
        <taxon>NPAAA clade</taxon>
        <taxon>Hologalegina</taxon>
        <taxon>IRL clade</taxon>
        <taxon>Trifolieae</taxon>
        <taxon>Medicago</taxon>
    </lineage>
</organism>
<dbReference type="AlphaFoldDB" id="A0A072UHZ0"/>
<dbReference type="EMBL" id="CM001220">
    <property type="protein sequence ID" value="KEH29287.1"/>
    <property type="molecule type" value="Genomic_DNA"/>
</dbReference>
<evidence type="ECO:0000313" key="1">
    <source>
        <dbReference type="EMBL" id="KEH29287.1"/>
    </source>
</evidence>
<keyword evidence="1" id="KW-0812">Transmembrane</keyword>